<dbReference type="EMBL" id="CAJNNW010025656">
    <property type="protein sequence ID" value="CAE8678113.1"/>
    <property type="molecule type" value="Genomic_DNA"/>
</dbReference>
<sequence>MRVRTPLGAPCAMHSLPAVVAVEQLPNLNTSSECRASITTVLKTASSDPSFLFKVSSKSQSAEAEVVSVAVVTIADATKQEAWPQKLQQRQKQKLIYTYPHTALAQMQAHVRAQSPKKGHVAMYVGSLGFLIAEITRGCSWQTAGTECLSPSVECELAKHSQLVIMKSASYLFAMHASIAACMSAALNASRRHSILFRARHSYWRSSMAAEFPPTDCM</sequence>
<evidence type="ECO:0000313" key="2">
    <source>
        <dbReference type="Proteomes" id="UP000626109"/>
    </source>
</evidence>
<comment type="caution">
    <text evidence="1">The sequence shown here is derived from an EMBL/GenBank/DDBJ whole genome shotgun (WGS) entry which is preliminary data.</text>
</comment>
<proteinExistence type="predicted"/>
<accession>A0A813JBB1</accession>
<dbReference type="AlphaFoldDB" id="A0A813JBB1"/>
<reference evidence="1" key="1">
    <citation type="submission" date="2021-02" db="EMBL/GenBank/DDBJ databases">
        <authorList>
            <person name="Dougan E. K."/>
            <person name="Rhodes N."/>
            <person name="Thang M."/>
            <person name="Chan C."/>
        </authorList>
    </citation>
    <scope>NUCLEOTIDE SEQUENCE</scope>
</reference>
<organism evidence="1 2">
    <name type="scientific">Polarella glacialis</name>
    <name type="common">Dinoflagellate</name>
    <dbReference type="NCBI Taxonomy" id="89957"/>
    <lineage>
        <taxon>Eukaryota</taxon>
        <taxon>Sar</taxon>
        <taxon>Alveolata</taxon>
        <taxon>Dinophyceae</taxon>
        <taxon>Suessiales</taxon>
        <taxon>Suessiaceae</taxon>
        <taxon>Polarella</taxon>
    </lineage>
</organism>
<evidence type="ECO:0000313" key="1">
    <source>
        <dbReference type="EMBL" id="CAE8678113.1"/>
    </source>
</evidence>
<name>A0A813JBB1_POLGL</name>
<gene>
    <name evidence="1" type="ORF">PGLA2088_LOCUS20631</name>
</gene>
<protein>
    <submittedName>
        <fullName evidence="1">Uncharacterized protein</fullName>
    </submittedName>
</protein>
<dbReference type="Proteomes" id="UP000626109">
    <property type="component" value="Unassembled WGS sequence"/>
</dbReference>